<evidence type="ECO:0000256" key="1">
    <source>
        <dbReference type="ARBA" id="ARBA00023098"/>
    </source>
</evidence>
<dbReference type="AlphaFoldDB" id="A0A512AR87"/>
<comment type="caution">
    <text evidence="4">The sequence shown here is derived from an EMBL/GenBank/DDBJ whole genome shotgun (WGS) entry which is preliminary data.</text>
</comment>
<feature type="transmembrane region" description="Helical" evidence="2">
    <location>
        <begin position="136"/>
        <end position="153"/>
    </location>
</feature>
<accession>A0A512AR87</accession>
<gene>
    <name evidence="4" type="ORF">NSE01_40670</name>
</gene>
<dbReference type="Proteomes" id="UP000321464">
    <property type="component" value="Unassembled WGS sequence"/>
</dbReference>
<evidence type="ECO:0000313" key="4">
    <source>
        <dbReference type="EMBL" id="GEO02235.1"/>
    </source>
</evidence>
<proteinExistence type="predicted"/>
<protein>
    <recommendedName>
        <fullName evidence="3">PNPLA domain-containing protein</fullName>
    </recommendedName>
</protein>
<keyword evidence="2" id="KW-0472">Membrane</keyword>
<dbReference type="Pfam" id="PF01734">
    <property type="entry name" value="Patatin"/>
    <property type="match status" value="1"/>
</dbReference>
<dbReference type="GO" id="GO:0006629">
    <property type="term" value="P:lipid metabolic process"/>
    <property type="evidence" value="ECO:0007669"/>
    <property type="project" value="UniProtKB-KW"/>
</dbReference>
<dbReference type="InterPro" id="IPR016035">
    <property type="entry name" value="Acyl_Trfase/lysoPLipase"/>
</dbReference>
<sequence length="642" mass="69533">MAIFAVCVFWTLRAAGHVGWTWAALAAAPLAAAAGTAFWRAGATPGTLAAIGVAAAVTWLCFYALRSGRIWERLPLLLKRVWTPIIIGVLIYLAIGLLSVLSPIVATRTLGSFAIFATFAGVVGLLASAATVRWKFGVVLTVYAIIATLFFGSNDHRIPQTTAKSVAPEASMAFQSWLVSRRDLDAYRSRNRAYPVILVSSEGGGIYAAAHAYGTLSALAQACPTFAQHLFATVGVSGGAIGNALFASSLEPAQALHTPCAPATMKVDPQPVTADHLSPVLARLLLVEPIDAMLPGRWMRRDRAQILTDSFFSVARNKSYLRQAVSDSFDPRGGRPALISVAVDVADGRRMVLAPFQPSEFVGTGKWWPGGEMFRDRPNEPQISVLDAAGVSARFPWITPTGRLRLSKHEDAILADGGYFDNSGADTVRDLALDLQASQNWRDFSPTGAETDGEVYDGPCSTPRIKMVKNFHNEVQWDSCTLPIYVLHLALASREWSDLPDGSPDPVRAKPGQSFLIDPISALLATRESRGEIALARADLDACGTALAGAECALEPGRSIGFFRNDISPVEWHLPLGWYMPAKGFHAIVGKTAPASMFDYRRLKREAEFDRELDTKLLIYHLDPDLYREDADPTLADLMPDP</sequence>
<organism evidence="4 5">
    <name type="scientific">Novosphingobium sediminis</name>
    <dbReference type="NCBI Taxonomy" id="707214"/>
    <lineage>
        <taxon>Bacteria</taxon>
        <taxon>Pseudomonadati</taxon>
        <taxon>Pseudomonadota</taxon>
        <taxon>Alphaproteobacteria</taxon>
        <taxon>Sphingomonadales</taxon>
        <taxon>Sphingomonadaceae</taxon>
        <taxon>Novosphingobium</taxon>
    </lineage>
</organism>
<dbReference type="InterPro" id="IPR002641">
    <property type="entry name" value="PNPLA_dom"/>
</dbReference>
<evidence type="ECO:0000256" key="2">
    <source>
        <dbReference type="SAM" id="Phobius"/>
    </source>
</evidence>
<keyword evidence="2" id="KW-1133">Transmembrane helix</keyword>
<keyword evidence="5" id="KW-1185">Reference proteome</keyword>
<evidence type="ECO:0000313" key="5">
    <source>
        <dbReference type="Proteomes" id="UP000321464"/>
    </source>
</evidence>
<dbReference type="EMBL" id="BJYR01000041">
    <property type="protein sequence ID" value="GEO02235.1"/>
    <property type="molecule type" value="Genomic_DNA"/>
</dbReference>
<feature type="domain" description="PNPLA" evidence="3">
    <location>
        <begin position="202"/>
        <end position="427"/>
    </location>
</feature>
<keyword evidence="2" id="KW-0812">Transmembrane</keyword>
<name>A0A512AR87_9SPHN</name>
<evidence type="ECO:0000259" key="3">
    <source>
        <dbReference type="Pfam" id="PF01734"/>
    </source>
</evidence>
<feature type="transmembrane region" description="Helical" evidence="2">
    <location>
        <begin position="43"/>
        <end position="65"/>
    </location>
</feature>
<keyword evidence="1" id="KW-0443">Lipid metabolism</keyword>
<reference evidence="4 5" key="1">
    <citation type="submission" date="2019-07" db="EMBL/GenBank/DDBJ databases">
        <title>Whole genome shotgun sequence of Novosphingobium sediminis NBRC 106119.</title>
        <authorList>
            <person name="Hosoyama A."/>
            <person name="Uohara A."/>
            <person name="Ohji S."/>
            <person name="Ichikawa N."/>
        </authorList>
    </citation>
    <scope>NUCLEOTIDE SEQUENCE [LARGE SCALE GENOMIC DNA]</scope>
    <source>
        <strain evidence="4 5">NBRC 106119</strain>
    </source>
</reference>
<feature type="transmembrane region" description="Helical" evidence="2">
    <location>
        <begin position="85"/>
        <end position="104"/>
    </location>
</feature>
<feature type="transmembrane region" description="Helical" evidence="2">
    <location>
        <begin position="110"/>
        <end position="129"/>
    </location>
</feature>
<dbReference type="SUPFAM" id="SSF52151">
    <property type="entry name" value="FabD/lysophospholipase-like"/>
    <property type="match status" value="1"/>
</dbReference>